<evidence type="ECO:0000259" key="3">
    <source>
        <dbReference type="Pfam" id="PF18184"/>
    </source>
</evidence>
<protein>
    <recommendedName>
        <fullName evidence="6">DUF4231 domain-containing protein</fullName>
    </recommendedName>
</protein>
<dbReference type="EMBL" id="JAUSZS010000002">
    <property type="protein sequence ID" value="MDQ0931177.1"/>
    <property type="molecule type" value="Genomic_DNA"/>
</dbReference>
<gene>
    <name evidence="4" type="ORF">QFZ49_001084</name>
</gene>
<dbReference type="NCBIfam" id="NF033634">
    <property type="entry name" value="SLATT_1"/>
    <property type="match status" value="1"/>
</dbReference>
<feature type="domain" description="SMODS and SLOG-associating 2TM effector" evidence="2">
    <location>
        <begin position="176"/>
        <end position="298"/>
    </location>
</feature>
<keyword evidence="1" id="KW-1133">Transmembrane helix</keyword>
<name>A0ABU0RGR8_9ACTN</name>
<keyword evidence="1" id="KW-0472">Membrane</keyword>
<feature type="transmembrane region" description="Helical" evidence="1">
    <location>
        <begin position="199"/>
        <end position="219"/>
    </location>
</feature>
<feature type="transmembrane region" description="Helical" evidence="1">
    <location>
        <begin position="62"/>
        <end position="83"/>
    </location>
</feature>
<dbReference type="Pfam" id="PF18184">
    <property type="entry name" value="SLATT_3"/>
    <property type="match status" value="1"/>
</dbReference>
<dbReference type="Pfam" id="PF18181">
    <property type="entry name" value="SLATT_1"/>
    <property type="match status" value="1"/>
</dbReference>
<dbReference type="InterPro" id="IPR040884">
    <property type="entry name" value="SLATT_1"/>
</dbReference>
<evidence type="ECO:0000256" key="1">
    <source>
        <dbReference type="SAM" id="Phobius"/>
    </source>
</evidence>
<keyword evidence="1" id="KW-0812">Transmembrane</keyword>
<dbReference type="Proteomes" id="UP001223072">
    <property type="component" value="Unassembled WGS sequence"/>
</dbReference>
<organism evidence="4 5">
    <name type="scientific">Streptomyces turgidiscabies</name>
    <dbReference type="NCBI Taxonomy" id="85558"/>
    <lineage>
        <taxon>Bacteria</taxon>
        <taxon>Bacillati</taxon>
        <taxon>Actinomycetota</taxon>
        <taxon>Actinomycetes</taxon>
        <taxon>Kitasatosporales</taxon>
        <taxon>Streptomycetaceae</taxon>
        <taxon>Streptomyces</taxon>
    </lineage>
</organism>
<feature type="transmembrane region" description="Helical" evidence="1">
    <location>
        <begin position="225"/>
        <end position="244"/>
    </location>
</feature>
<proteinExistence type="predicted"/>
<evidence type="ECO:0008006" key="6">
    <source>
        <dbReference type="Google" id="ProtNLM"/>
    </source>
</evidence>
<sequence>MSGVMPGPSTTVSERDLPRLFHDSDRSALARQGESFRAVRTQLVTLLFATGAAMFAERLDSHVLAALAALLYALTIGIGLRIARRRARAHWRAHRDVAELLKSLAWQYMVHGGPFHSGVVDPDGLFGERLEGRLAELRKVGWVDPRGGVRGRGAAQITSAMRAVRAKPFEARRDIYLRDRLLEQFVWHRNKAAQTHRASVQWSSVTAVLTLLALLAAVLRALGLIGGWDFTGLLSAAAAAGVAWQEVRRHRPLAYAYSLVKQDLEMLRVTMSTTVTESGWAQAVEDAERLVSPQYTDWVVRFGS</sequence>
<dbReference type="InterPro" id="IPR041116">
    <property type="entry name" value="SLATT_3"/>
</dbReference>
<dbReference type="NCBIfam" id="NF033610">
    <property type="entry name" value="SLATT_3"/>
    <property type="match status" value="1"/>
</dbReference>
<reference evidence="4 5" key="1">
    <citation type="submission" date="2023-07" db="EMBL/GenBank/DDBJ databases">
        <title>Comparative genomics of wheat-associated soil bacteria to identify genetic determinants of phenazine resistance.</title>
        <authorList>
            <person name="Mouncey N."/>
        </authorList>
    </citation>
    <scope>NUCLEOTIDE SEQUENCE [LARGE SCALE GENOMIC DNA]</scope>
    <source>
        <strain evidence="4 5">W2I16</strain>
    </source>
</reference>
<evidence type="ECO:0000259" key="2">
    <source>
        <dbReference type="Pfam" id="PF18181"/>
    </source>
</evidence>
<evidence type="ECO:0000313" key="4">
    <source>
        <dbReference type="EMBL" id="MDQ0931177.1"/>
    </source>
</evidence>
<keyword evidence="5" id="KW-1185">Reference proteome</keyword>
<evidence type="ECO:0000313" key="5">
    <source>
        <dbReference type="Proteomes" id="UP001223072"/>
    </source>
</evidence>
<feature type="domain" description="SMODS and SLOG-associating 2TM effector" evidence="3">
    <location>
        <begin position="18"/>
        <end position="173"/>
    </location>
</feature>
<comment type="caution">
    <text evidence="4">The sequence shown here is derived from an EMBL/GenBank/DDBJ whole genome shotgun (WGS) entry which is preliminary data.</text>
</comment>
<accession>A0ABU0RGR8</accession>